<accession>A0A267GJ20</accession>
<dbReference type="Gene3D" id="2.60.120.740">
    <property type="match status" value="1"/>
</dbReference>
<feature type="compositionally biased region" description="Basic residues" evidence="2">
    <location>
        <begin position="44"/>
        <end position="122"/>
    </location>
</feature>
<evidence type="ECO:0000259" key="4">
    <source>
        <dbReference type="PROSITE" id="PS50228"/>
    </source>
</evidence>
<feature type="compositionally biased region" description="Basic and acidic residues" evidence="2">
    <location>
        <begin position="26"/>
        <end position="43"/>
    </location>
</feature>
<dbReference type="GO" id="GO:0030246">
    <property type="term" value="F:carbohydrate binding"/>
    <property type="evidence" value="ECO:0007669"/>
    <property type="project" value="InterPro"/>
</dbReference>
<organism evidence="5 6">
    <name type="scientific">Macrostomum lignano</name>
    <dbReference type="NCBI Taxonomy" id="282301"/>
    <lineage>
        <taxon>Eukaryota</taxon>
        <taxon>Metazoa</taxon>
        <taxon>Spiralia</taxon>
        <taxon>Lophotrochozoa</taxon>
        <taxon>Platyhelminthes</taxon>
        <taxon>Rhabditophora</taxon>
        <taxon>Macrostomorpha</taxon>
        <taxon>Macrostomida</taxon>
        <taxon>Macrostomidae</taxon>
        <taxon>Macrostomum</taxon>
    </lineage>
</organism>
<feature type="chain" id="PRO_5013148249" description="SUEL-type lectin domain-containing protein" evidence="3">
    <location>
        <begin position="26"/>
        <end position="362"/>
    </location>
</feature>
<evidence type="ECO:0000313" key="5">
    <source>
        <dbReference type="EMBL" id="PAA86051.1"/>
    </source>
</evidence>
<evidence type="ECO:0000256" key="1">
    <source>
        <dbReference type="SAM" id="Coils"/>
    </source>
</evidence>
<keyword evidence="3" id="KW-0732">Signal</keyword>
<evidence type="ECO:0000256" key="2">
    <source>
        <dbReference type="SAM" id="MobiDB-lite"/>
    </source>
</evidence>
<dbReference type="InterPro" id="IPR000922">
    <property type="entry name" value="Lectin_gal-bd_dom"/>
</dbReference>
<protein>
    <recommendedName>
        <fullName evidence="4">SUEL-type lectin domain-containing protein</fullName>
    </recommendedName>
</protein>
<feature type="domain" description="SUEL-type lectin" evidence="4">
    <location>
        <begin position="124"/>
        <end position="221"/>
    </location>
</feature>
<dbReference type="OrthoDB" id="6120134at2759"/>
<feature type="coiled-coil region" evidence="1">
    <location>
        <begin position="255"/>
        <end position="316"/>
    </location>
</feature>
<dbReference type="InterPro" id="IPR043159">
    <property type="entry name" value="Lectin_gal-bd_sf"/>
</dbReference>
<evidence type="ECO:0000256" key="3">
    <source>
        <dbReference type="SAM" id="SignalP"/>
    </source>
</evidence>
<comment type="caution">
    <text evidence="5">The sequence shown here is derived from an EMBL/GenBank/DDBJ whole genome shotgun (WGS) entry which is preliminary data.</text>
</comment>
<feature type="region of interest" description="Disordered" evidence="2">
    <location>
        <begin position="26"/>
        <end position="122"/>
    </location>
</feature>
<keyword evidence="6" id="KW-1185">Reference proteome</keyword>
<feature type="signal peptide" evidence="3">
    <location>
        <begin position="1"/>
        <end position="25"/>
    </location>
</feature>
<sequence>MAGFRAVLPLCVLCCLLAAIAVASADDKGNDRQRSHNRLELRQHSHRRPHRPHRQHDRRPHRPHRQHDRRPHRPHRQHDRRPHRPHRQHDRRPHRPHRQRDRRPHRPHRHHGHHRRHRVRVRTACHGRTLRLGCRNGYKIRVLDAFYGRYSARICPKLRFKHGHRKLDSRIARCSAKNSRNEARRLCQGKRRCRLEASKKIFGKPCSSKERPYLRVRYTCVFRACRRVVLLQAKLVQLIVRYGRLAKHSYGYWRRKHFRHRKLRLKRKLNKLRRRFRFCFKCRRGCDKIRKLLSRIKRAEKRIQSMLKKLKARKKTNKKKSSRRHLKWHAGRWFLRRKLAYMRARRRMVKRKLKLCKRVCRY</sequence>
<evidence type="ECO:0000313" key="6">
    <source>
        <dbReference type="Proteomes" id="UP000215902"/>
    </source>
</evidence>
<proteinExistence type="predicted"/>
<dbReference type="EMBL" id="NIVC01000296">
    <property type="protein sequence ID" value="PAA86051.1"/>
    <property type="molecule type" value="Genomic_DNA"/>
</dbReference>
<reference evidence="5 6" key="1">
    <citation type="submission" date="2017-06" db="EMBL/GenBank/DDBJ databases">
        <title>A platform for efficient transgenesis in Macrostomum lignano, a flatworm model organism for stem cell research.</title>
        <authorList>
            <person name="Berezikov E."/>
        </authorList>
    </citation>
    <scope>NUCLEOTIDE SEQUENCE [LARGE SCALE GENOMIC DNA]</scope>
    <source>
        <strain evidence="5">DV1</strain>
        <tissue evidence="5">Whole organism</tissue>
    </source>
</reference>
<dbReference type="Pfam" id="PF02140">
    <property type="entry name" value="SUEL_Lectin"/>
    <property type="match status" value="1"/>
</dbReference>
<dbReference type="Proteomes" id="UP000215902">
    <property type="component" value="Unassembled WGS sequence"/>
</dbReference>
<name>A0A267GJ20_9PLAT</name>
<dbReference type="AlphaFoldDB" id="A0A267GJ20"/>
<dbReference type="PROSITE" id="PS50228">
    <property type="entry name" value="SUEL_LECTIN"/>
    <property type="match status" value="1"/>
</dbReference>
<dbReference type="PANTHER" id="PTHR46780">
    <property type="entry name" value="PROTEIN EVA-1"/>
    <property type="match status" value="1"/>
</dbReference>
<gene>
    <name evidence="5" type="ORF">BOX15_Mlig031974g1</name>
</gene>
<keyword evidence="1" id="KW-0175">Coiled coil</keyword>